<evidence type="ECO:0000313" key="1">
    <source>
        <dbReference type="EMBL" id="RUT67945.1"/>
    </source>
</evidence>
<dbReference type="AlphaFoldDB" id="A0A434A0Q0"/>
<proteinExistence type="predicted"/>
<dbReference type="OrthoDB" id="9929074at2"/>
<dbReference type="EMBL" id="QWDM01000023">
    <property type="protein sequence ID" value="RUT67945.1"/>
    <property type="molecule type" value="Genomic_DNA"/>
</dbReference>
<gene>
    <name evidence="1" type="ORF">D0817_23720</name>
</gene>
<organism evidence="1 2">
    <name type="scientific">Flavobacterium cupreum</name>
    <dbReference type="NCBI Taxonomy" id="2133766"/>
    <lineage>
        <taxon>Bacteria</taxon>
        <taxon>Pseudomonadati</taxon>
        <taxon>Bacteroidota</taxon>
        <taxon>Flavobacteriia</taxon>
        <taxon>Flavobacteriales</taxon>
        <taxon>Flavobacteriaceae</taxon>
        <taxon>Flavobacterium</taxon>
    </lineage>
</organism>
<reference evidence="2" key="1">
    <citation type="journal article" date="2019" name="Syst. Appl. Microbiol.">
        <title>Flavobacterium circumlabens sp. nov. and Flavobacterium cupreum sp. nov., two psychrotrophic species isolated from Antarctic environmental samples.</title>
        <authorList>
            <person name="Kralova S."/>
            <person name="Busse H.-J."/>
            <person name="Svec P."/>
            <person name="Maslanova I."/>
            <person name="Stankova E."/>
            <person name="Bartak M."/>
            <person name="Sedlacek I."/>
        </authorList>
    </citation>
    <scope>NUCLEOTIDE SEQUENCE [LARGE SCALE GENOMIC DNA]</scope>
    <source>
        <strain evidence="2">CCM 8825</strain>
    </source>
</reference>
<keyword evidence="2" id="KW-1185">Reference proteome</keyword>
<dbReference type="Proteomes" id="UP000288102">
    <property type="component" value="Unassembled WGS sequence"/>
</dbReference>
<sequence length="73" mass="8579">MQVSEFTFEFDNDEFLSSSLMLQENTTLNILEANKLIVSHLIYTIRQDFEVLHGNAKSKELTKEFLSFLIENY</sequence>
<dbReference type="RefSeq" id="WP_127340764.1">
    <property type="nucleotide sequence ID" value="NZ_QWDM01000023.1"/>
</dbReference>
<name>A0A434A0Q0_9FLAO</name>
<protein>
    <submittedName>
        <fullName evidence="1">Uncharacterized protein</fullName>
    </submittedName>
</protein>
<accession>A0A434A0Q0</accession>
<comment type="caution">
    <text evidence="1">The sequence shown here is derived from an EMBL/GenBank/DDBJ whole genome shotgun (WGS) entry which is preliminary data.</text>
</comment>
<evidence type="ECO:0000313" key="2">
    <source>
        <dbReference type="Proteomes" id="UP000288102"/>
    </source>
</evidence>